<dbReference type="Pfam" id="PF08445">
    <property type="entry name" value="FR47"/>
    <property type="match status" value="1"/>
</dbReference>
<dbReference type="Proteomes" id="UP000663870">
    <property type="component" value="Unassembled WGS sequence"/>
</dbReference>
<evidence type="ECO:0000259" key="1">
    <source>
        <dbReference type="Pfam" id="PF08445"/>
    </source>
</evidence>
<keyword evidence="3" id="KW-1185">Reference proteome</keyword>
<feature type="domain" description="GCN5-related N-acetyltransferase Rv2170-like" evidence="1">
    <location>
        <begin position="19"/>
        <end position="56"/>
    </location>
</feature>
<comment type="caution">
    <text evidence="2">The sequence shown here is derived from an EMBL/GenBank/DDBJ whole genome shotgun (WGS) entry which is preliminary data.</text>
</comment>
<dbReference type="InterPro" id="IPR053225">
    <property type="entry name" value="Acyl-CoA_N-acyltransferase"/>
</dbReference>
<accession>A0A814UT58</accession>
<dbReference type="AlphaFoldDB" id="A0A814UT58"/>
<dbReference type="GO" id="GO:0016747">
    <property type="term" value="F:acyltransferase activity, transferring groups other than amino-acyl groups"/>
    <property type="evidence" value="ECO:0007669"/>
    <property type="project" value="InterPro"/>
</dbReference>
<dbReference type="SUPFAM" id="SSF55729">
    <property type="entry name" value="Acyl-CoA N-acyltransferases (Nat)"/>
    <property type="match status" value="1"/>
</dbReference>
<organism evidence="2 3">
    <name type="scientific">Rotaria sordida</name>
    <dbReference type="NCBI Taxonomy" id="392033"/>
    <lineage>
        <taxon>Eukaryota</taxon>
        <taxon>Metazoa</taxon>
        <taxon>Spiralia</taxon>
        <taxon>Gnathifera</taxon>
        <taxon>Rotifera</taxon>
        <taxon>Eurotatoria</taxon>
        <taxon>Bdelloidea</taxon>
        <taxon>Philodinida</taxon>
        <taxon>Philodinidae</taxon>
        <taxon>Rotaria</taxon>
    </lineage>
</organism>
<gene>
    <name evidence="2" type="ORF">JXQ802_LOCUS23299</name>
</gene>
<dbReference type="InterPro" id="IPR013653">
    <property type="entry name" value="GCN5-like_dom"/>
</dbReference>
<proteinExistence type="predicted"/>
<protein>
    <recommendedName>
        <fullName evidence="1">GCN5-related N-acetyltransferase Rv2170-like domain-containing protein</fullName>
    </recommendedName>
</protein>
<dbReference type="PANTHER" id="PTHR20958">
    <property type="entry name" value="GLYCINE N-ACYLTRANSFERASE-LIKE PROTEIN"/>
    <property type="match status" value="1"/>
</dbReference>
<name>A0A814UT58_9BILA</name>
<dbReference type="Gene3D" id="3.40.630.30">
    <property type="match status" value="1"/>
</dbReference>
<dbReference type="PANTHER" id="PTHR20958:SF6">
    <property type="entry name" value="GLYCINE N-ACYLTRANSFERASE-LIKE PROTEIN"/>
    <property type="match status" value="1"/>
</dbReference>
<evidence type="ECO:0000313" key="2">
    <source>
        <dbReference type="EMBL" id="CAF1180158.1"/>
    </source>
</evidence>
<reference evidence="2" key="1">
    <citation type="submission" date="2021-02" db="EMBL/GenBank/DDBJ databases">
        <authorList>
            <person name="Nowell W R."/>
        </authorList>
    </citation>
    <scope>NUCLEOTIDE SEQUENCE</scope>
</reference>
<dbReference type="InterPro" id="IPR016181">
    <property type="entry name" value="Acyl_CoA_acyltransferase"/>
</dbReference>
<sequence length="69" mass="7884">MFSLDIIQYEIEHLPAFGAYHNKQLVSWCLTRFDGSFGAVFTLPEFRRLGLASLVSEIKASSASFYRCF</sequence>
<evidence type="ECO:0000313" key="3">
    <source>
        <dbReference type="Proteomes" id="UP000663870"/>
    </source>
</evidence>
<dbReference type="EMBL" id="CAJNOL010000729">
    <property type="protein sequence ID" value="CAF1180158.1"/>
    <property type="molecule type" value="Genomic_DNA"/>
</dbReference>